<reference evidence="2 3" key="1">
    <citation type="submission" date="2019-03" db="EMBL/GenBank/DDBJ databases">
        <title>Lake Tanganyika Metagenome-Assembled Genomes (MAGs).</title>
        <authorList>
            <person name="Tran P."/>
        </authorList>
    </citation>
    <scope>NUCLEOTIDE SEQUENCE [LARGE SCALE GENOMIC DNA]</scope>
    <source>
        <strain evidence="2">K_DeepCast_65m_m2_236</strain>
    </source>
</reference>
<protein>
    <submittedName>
        <fullName evidence="2">Cell division protein</fullName>
    </submittedName>
</protein>
<dbReference type="Gene3D" id="3.30.1490.300">
    <property type="match status" value="1"/>
</dbReference>
<dbReference type="EMBL" id="VGJX01001013">
    <property type="protein sequence ID" value="MBM3276412.1"/>
    <property type="molecule type" value="Genomic_DNA"/>
</dbReference>
<evidence type="ECO:0000259" key="1">
    <source>
        <dbReference type="SMART" id="SM00842"/>
    </source>
</evidence>
<keyword evidence="2" id="KW-0131">Cell cycle</keyword>
<comment type="caution">
    <text evidence="2">The sequence shown here is derived from an EMBL/GenBank/DDBJ whole genome shotgun (WGS) entry which is preliminary data.</text>
</comment>
<dbReference type="InterPro" id="IPR050696">
    <property type="entry name" value="FtsA/MreB"/>
</dbReference>
<gene>
    <name evidence="2" type="ORF">FJZ00_14755</name>
</gene>
<evidence type="ECO:0000313" key="2">
    <source>
        <dbReference type="EMBL" id="MBM3276412.1"/>
    </source>
</evidence>
<feature type="non-terminal residue" evidence="2">
    <location>
        <position position="234"/>
    </location>
</feature>
<dbReference type="AlphaFoldDB" id="A0A937X7Y9"/>
<dbReference type="Proteomes" id="UP000703893">
    <property type="component" value="Unassembled WGS sequence"/>
</dbReference>
<dbReference type="SUPFAM" id="SSF53067">
    <property type="entry name" value="Actin-like ATPase domain"/>
    <property type="match status" value="1"/>
</dbReference>
<proteinExistence type="predicted"/>
<dbReference type="Gene3D" id="3.30.420.40">
    <property type="match status" value="2"/>
</dbReference>
<dbReference type="SMART" id="SM00842">
    <property type="entry name" value="FtsA"/>
    <property type="match status" value="1"/>
</dbReference>
<dbReference type="InterPro" id="IPR043129">
    <property type="entry name" value="ATPase_NBD"/>
</dbReference>
<accession>A0A937X7Y9</accession>
<evidence type="ECO:0000313" key="3">
    <source>
        <dbReference type="Proteomes" id="UP000703893"/>
    </source>
</evidence>
<dbReference type="PANTHER" id="PTHR32432:SF3">
    <property type="entry name" value="ETHANOLAMINE UTILIZATION PROTEIN EUTJ"/>
    <property type="match status" value="1"/>
</dbReference>
<dbReference type="InterPro" id="IPR003494">
    <property type="entry name" value="SHS2_FtsA"/>
</dbReference>
<dbReference type="GO" id="GO:0051301">
    <property type="term" value="P:cell division"/>
    <property type="evidence" value="ECO:0007669"/>
    <property type="project" value="UniProtKB-KW"/>
</dbReference>
<organism evidence="2 3">
    <name type="scientific">Candidatus Tanganyikabacteria bacterium</name>
    <dbReference type="NCBI Taxonomy" id="2961651"/>
    <lineage>
        <taxon>Bacteria</taxon>
        <taxon>Bacillati</taxon>
        <taxon>Candidatus Sericytochromatia</taxon>
        <taxon>Candidatus Tanganyikabacteria</taxon>
    </lineage>
</organism>
<dbReference type="PANTHER" id="PTHR32432">
    <property type="entry name" value="CELL DIVISION PROTEIN FTSA-RELATED"/>
    <property type="match status" value="1"/>
</dbReference>
<sequence>MEPVFALDIGTRTVVGLLAVAGDGGQMAVLDAEVVEHGDRAMRDGQVHDIPEVGRRVALVAERLAARNGLKLERASVAAAGRALRTMEASADVAVPRPGEVTEALLRDLAISGVAAAVEKLAAEKPQAEPGRGGAFHCVGFSVVRYVLDGEPIDNPLGQRGERLEASLIATFLPRVVTDGLLGALRRADLDVAGLTLEPIAAANAAIPATMRALNLALVDIGAGTSDIAITREG</sequence>
<name>A0A937X7Y9_9BACT</name>
<keyword evidence="2" id="KW-0132">Cell division</keyword>
<feature type="domain" description="SHS2" evidence="1">
    <location>
        <begin position="4"/>
        <end position="206"/>
    </location>
</feature>